<sequence>MSSNPRNQATIQDGRVTIQQVQGRQTQSFTSTRNRGIATTSRGNYAAGQAKEKLMLVEAQEAGQILDEEQLALIADLGIIEVQVAQQTIP</sequence>
<gene>
    <name evidence="1" type="ORF">Tco_0802923</name>
</gene>
<proteinExistence type="predicted"/>
<reference evidence="1" key="2">
    <citation type="submission" date="2022-01" db="EMBL/GenBank/DDBJ databases">
        <authorList>
            <person name="Yamashiro T."/>
            <person name="Shiraishi A."/>
            <person name="Satake H."/>
            <person name="Nakayama K."/>
        </authorList>
    </citation>
    <scope>NUCLEOTIDE SEQUENCE</scope>
</reference>
<evidence type="ECO:0000313" key="2">
    <source>
        <dbReference type="Proteomes" id="UP001151760"/>
    </source>
</evidence>
<comment type="caution">
    <text evidence="1">The sequence shown here is derived from an EMBL/GenBank/DDBJ whole genome shotgun (WGS) entry which is preliminary data.</text>
</comment>
<keyword evidence="2" id="KW-1185">Reference proteome</keyword>
<name>A0ABQ5A062_9ASTR</name>
<evidence type="ECO:0000313" key="1">
    <source>
        <dbReference type="EMBL" id="GJS95955.1"/>
    </source>
</evidence>
<organism evidence="1 2">
    <name type="scientific">Tanacetum coccineum</name>
    <dbReference type="NCBI Taxonomy" id="301880"/>
    <lineage>
        <taxon>Eukaryota</taxon>
        <taxon>Viridiplantae</taxon>
        <taxon>Streptophyta</taxon>
        <taxon>Embryophyta</taxon>
        <taxon>Tracheophyta</taxon>
        <taxon>Spermatophyta</taxon>
        <taxon>Magnoliopsida</taxon>
        <taxon>eudicotyledons</taxon>
        <taxon>Gunneridae</taxon>
        <taxon>Pentapetalae</taxon>
        <taxon>asterids</taxon>
        <taxon>campanulids</taxon>
        <taxon>Asterales</taxon>
        <taxon>Asteraceae</taxon>
        <taxon>Asteroideae</taxon>
        <taxon>Anthemideae</taxon>
        <taxon>Anthemidinae</taxon>
        <taxon>Tanacetum</taxon>
    </lineage>
</organism>
<dbReference type="EMBL" id="BQNB010011850">
    <property type="protein sequence ID" value="GJS95955.1"/>
    <property type="molecule type" value="Genomic_DNA"/>
</dbReference>
<dbReference type="Proteomes" id="UP001151760">
    <property type="component" value="Unassembled WGS sequence"/>
</dbReference>
<protein>
    <submittedName>
        <fullName evidence="1">Uncharacterized protein</fullName>
    </submittedName>
</protein>
<accession>A0ABQ5A062</accession>
<reference evidence="1" key="1">
    <citation type="journal article" date="2022" name="Int. J. Mol. Sci.">
        <title>Draft Genome of Tanacetum Coccineum: Genomic Comparison of Closely Related Tanacetum-Family Plants.</title>
        <authorList>
            <person name="Yamashiro T."/>
            <person name="Shiraishi A."/>
            <person name="Nakayama K."/>
            <person name="Satake H."/>
        </authorList>
    </citation>
    <scope>NUCLEOTIDE SEQUENCE</scope>
</reference>